<dbReference type="GO" id="GO:0005886">
    <property type="term" value="C:plasma membrane"/>
    <property type="evidence" value="ECO:0007669"/>
    <property type="project" value="UniProtKB-SubCell"/>
</dbReference>
<dbReference type="SUPFAM" id="SSF55874">
    <property type="entry name" value="ATPase domain of HSP90 chaperone/DNA topoisomerase II/histidine kinase"/>
    <property type="match status" value="1"/>
</dbReference>
<feature type="transmembrane region" description="Helical" evidence="14">
    <location>
        <begin position="12"/>
        <end position="33"/>
    </location>
</feature>
<dbReference type="STRING" id="476652.DEAC_c05110"/>
<evidence type="ECO:0000256" key="4">
    <source>
        <dbReference type="ARBA" id="ARBA00022475"/>
    </source>
</evidence>
<comment type="catalytic activity">
    <reaction evidence="1">
        <text>ATP + protein L-histidine = ADP + protein N-phospho-L-histidine.</text>
        <dbReference type="EC" id="2.7.13.3"/>
    </reaction>
</comment>
<dbReference type="PATRIC" id="fig|476652.3.peg.517"/>
<dbReference type="Pfam" id="PF02518">
    <property type="entry name" value="HATPase_c"/>
    <property type="match status" value="1"/>
</dbReference>
<dbReference type="PANTHER" id="PTHR45528">
    <property type="entry name" value="SENSOR HISTIDINE KINASE CPXA"/>
    <property type="match status" value="1"/>
</dbReference>
<feature type="transmembrane region" description="Helical" evidence="14">
    <location>
        <begin position="166"/>
        <end position="189"/>
    </location>
</feature>
<dbReference type="InterPro" id="IPR003660">
    <property type="entry name" value="HAMP_dom"/>
</dbReference>
<dbReference type="EMBL" id="LDZY01000002">
    <property type="protein sequence ID" value="KLU67299.1"/>
    <property type="molecule type" value="Genomic_DNA"/>
</dbReference>
<dbReference type="SUPFAM" id="SSF47384">
    <property type="entry name" value="Homodimeric domain of signal transducing histidine kinase"/>
    <property type="match status" value="1"/>
</dbReference>
<sequence>MDLKKRMILANASTVIIPTVITVFIAVAFLFIYGKLSGDDLSFKNYQRLSEIKFELLNTETNVLQQTPELIEDGGVQKHLQERLAEIHGQLVVIKDEKVIFSSLNLSKIDMEKALDAGNMKRTEPVVIGDNTYTVQSISLQFKDGTKGNVLLLAPLDQAAINFTRFIIIIGVTFVLVFMLTNSLVSYHFSRTILKPLRNLQSAAAEISRGNLDQAIVEEGDQEIQALCRDLEVMRLRLKDSVHTQLKYEDNRKMLISSISHDLKTPVTSIKGYIEGILDGIANTPEKRERYLKTISLKAHQVDQMIDDLLLYAKLDLNQIPFDFEKTDIEDYLKLCLLESEPELERSQIKVSLRNDLRQKQFVFLDRARMKRVIVNILDNSRKYMNKDQGEIEILLRDTPTSIIIELRDNGSGISEGDLPYIFDRFYRSDRARSKGSGLGLAIAKQIIEGHEGRIWATSQGEEGTSIMISLSKS</sequence>
<dbReference type="PROSITE" id="PS50885">
    <property type="entry name" value="HAMP"/>
    <property type="match status" value="1"/>
</dbReference>
<dbReference type="EC" id="2.7.13.3" evidence="3"/>
<comment type="subcellular location">
    <subcellularLocation>
        <location evidence="2">Cell membrane</location>
        <topology evidence="2">Multi-pass membrane protein</topology>
    </subcellularLocation>
</comment>
<dbReference type="GO" id="GO:0005524">
    <property type="term" value="F:ATP binding"/>
    <property type="evidence" value="ECO:0007669"/>
    <property type="project" value="UniProtKB-KW"/>
</dbReference>
<evidence type="ECO:0000259" key="15">
    <source>
        <dbReference type="PROSITE" id="PS50109"/>
    </source>
</evidence>
<dbReference type="PROSITE" id="PS50109">
    <property type="entry name" value="HIS_KIN"/>
    <property type="match status" value="1"/>
</dbReference>
<dbReference type="SMART" id="SM00387">
    <property type="entry name" value="HATPase_c"/>
    <property type="match status" value="1"/>
</dbReference>
<evidence type="ECO:0000256" key="3">
    <source>
        <dbReference type="ARBA" id="ARBA00012438"/>
    </source>
</evidence>
<keyword evidence="12" id="KW-0902">Two-component regulatory system</keyword>
<dbReference type="InterPro" id="IPR005467">
    <property type="entry name" value="His_kinase_dom"/>
</dbReference>
<accession>A0A0J1FV32</accession>
<evidence type="ECO:0000256" key="7">
    <source>
        <dbReference type="ARBA" id="ARBA00022692"/>
    </source>
</evidence>
<dbReference type="Pfam" id="PF00512">
    <property type="entry name" value="HisKA"/>
    <property type="match status" value="1"/>
</dbReference>
<keyword evidence="13 14" id="KW-0472">Membrane</keyword>
<dbReference type="InterPro" id="IPR003661">
    <property type="entry name" value="HisK_dim/P_dom"/>
</dbReference>
<evidence type="ECO:0000256" key="12">
    <source>
        <dbReference type="ARBA" id="ARBA00023012"/>
    </source>
</evidence>
<dbReference type="CDD" id="cd00082">
    <property type="entry name" value="HisKA"/>
    <property type="match status" value="1"/>
</dbReference>
<keyword evidence="7 14" id="KW-0812">Transmembrane</keyword>
<keyword evidence="18" id="KW-1185">Reference proteome</keyword>
<feature type="domain" description="Histidine kinase" evidence="15">
    <location>
        <begin position="258"/>
        <end position="474"/>
    </location>
</feature>
<evidence type="ECO:0000256" key="2">
    <source>
        <dbReference type="ARBA" id="ARBA00004651"/>
    </source>
</evidence>
<name>A0A0J1FV32_9FIRM</name>
<dbReference type="InterPro" id="IPR036097">
    <property type="entry name" value="HisK_dim/P_sf"/>
</dbReference>
<dbReference type="FunFam" id="1.10.287.130:FF:000001">
    <property type="entry name" value="Two-component sensor histidine kinase"/>
    <property type="match status" value="1"/>
</dbReference>
<dbReference type="InterPro" id="IPR004358">
    <property type="entry name" value="Sig_transdc_His_kin-like_C"/>
</dbReference>
<evidence type="ECO:0000256" key="6">
    <source>
        <dbReference type="ARBA" id="ARBA00022679"/>
    </source>
</evidence>
<comment type="caution">
    <text evidence="17">The sequence shown here is derived from an EMBL/GenBank/DDBJ whole genome shotgun (WGS) entry which is preliminary data.</text>
</comment>
<evidence type="ECO:0000256" key="9">
    <source>
        <dbReference type="ARBA" id="ARBA00022777"/>
    </source>
</evidence>
<keyword evidence="4" id="KW-1003">Cell membrane</keyword>
<dbReference type="SMART" id="SM00388">
    <property type="entry name" value="HisKA"/>
    <property type="match status" value="1"/>
</dbReference>
<reference evidence="17 18" key="1">
    <citation type="submission" date="2015-06" db="EMBL/GenBank/DDBJ databases">
        <title>Draft genome of the moderately acidophilic sulfate reducer Candidatus Desulfosporosinus acididurans strain M1.</title>
        <authorList>
            <person name="Poehlein A."/>
            <person name="Petzsch P."/>
            <person name="Johnson B.D."/>
            <person name="Schloemann M."/>
            <person name="Daniel R."/>
            <person name="Muehling M."/>
        </authorList>
    </citation>
    <scope>NUCLEOTIDE SEQUENCE [LARGE SCALE GENOMIC DNA]</scope>
    <source>
        <strain evidence="17 18">M1</strain>
    </source>
</reference>
<evidence type="ECO:0000313" key="18">
    <source>
        <dbReference type="Proteomes" id="UP000036356"/>
    </source>
</evidence>
<dbReference type="CDD" id="cd06225">
    <property type="entry name" value="HAMP"/>
    <property type="match status" value="1"/>
</dbReference>
<gene>
    <name evidence="17" type="primary">phoR_1</name>
    <name evidence="17" type="ORF">DEAC_c05110</name>
</gene>
<dbReference type="Pfam" id="PF00672">
    <property type="entry name" value="HAMP"/>
    <property type="match status" value="1"/>
</dbReference>
<evidence type="ECO:0000256" key="1">
    <source>
        <dbReference type="ARBA" id="ARBA00000085"/>
    </source>
</evidence>
<evidence type="ECO:0000256" key="8">
    <source>
        <dbReference type="ARBA" id="ARBA00022741"/>
    </source>
</evidence>
<dbReference type="PRINTS" id="PR00344">
    <property type="entry name" value="BCTRLSENSOR"/>
</dbReference>
<dbReference type="PANTHER" id="PTHR45528:SF1">
    <property type="entry name" value="SENSOR HISTIDINE KINASE CPXA"/>
    <property type="match status" value="1"/>
</dbReference>
<keyword evidence="9" id="KW-0418">Kinase</keyword>
<evidence type="ECO:0000256" key="14">
    <source>
        <dbReference type="SAM" id="Phobius"/>
    </source>
</evidence>
<dbReference type="RefSeq" id="WP_047808460.1">
    <property type="nucleotide sequence ID" value="NZ_LDZY01000002.1"/>
</dbReference>
<proteinExistence type="predicted"/>
<dbReference type="GO" id="GO:0000155">
    <property type="term" value="F:phosphorelay sensor kinase activity"/>
    <property type="evidence" value="ECO:0007669"/>
    <property type="project" value="InterPro"/>
</dbReference>
<keyword evidence="10" id="KW-0067">ATP-binding</keyword>
<dbReference type="SMART" id="SM00304">
    <property type="entry name" value="HAMP"/>
    <property type="match status" value="1"/>
</dbReference>
<dbReference type="Gene3D" id="1.10.287.130">
    <property type="match status" value="1"/>
</dbReference>
<evidence type="ECO:0000256" key="5">
    <source>
        <dbReference type="ARBA" id="ARBA00022553"/>
    </source>
</evidence>
<dbReference type="SUPFAM" id="SSF158472">
    <property type="entry name" value="HAMP domain-like"/>
    <property type="match status" value="1"/>
</dbReference>
<evidence type="ECO:0000259" key="16">
    <source>
        <dbReference type="PROSITE" id="PS50885"/>
    </source>
</evidence>
<dbReference type="Proteomes" id="UP000036356">
    <property type="component" value="Unassembled WGS sequence"/>
</dbReference>
<feature type="domain" description="HAMP" evidence="16">
    <location>
        <begin position="191"/>
        <end position="243"/>
    </location>
</feature>
<evidence type="ECO:0000256" key="10">
    <source>
        <dbReference type="ARBA" id="ARBA00022840"/>
    </source>
</evidence>
<dbReference type="InterPro" id="IPR050398">
    <property type="entry name" value="HssS/ArlS-like"/>
</dbReference>
<dbReference type="Gene3D" id="6.10.340.10">
    <property type="match status" value="1"/>
</dbReference>
<evidence type="ECO:0000256" key="13">
    <source>
        <dbReference type="ARBA" id="ARBA00023136"/>
    </source>
</evidence>
<keyword evidence="5" id="KW-0597">Phosphoprotein</keyword>
<keyword evidence="8" id="KW-0547">Nucleotide-binding</keyword>
<dbReference type="InterPro" id="IPR036890">
    <property type="entry name" value="HATPase_C_sf"/>
</dbReference>
<evidence type="ECO:0000256" key="11">
    <source>
        <dbReference type="ARBA" id="ARBA00022989"/>
    </source>
</evidence>
<protein>
    <recommendedName>
        <fullName evidence="3">histidine kinase</fullName>
        <ecNumber evidence="3">2.7.13.3</ecNumber>
    </recommendedName>
</protein>
<organism evidence="17 18">
    <name type="scientific">Desulfosporosinus acididurans</name>
    <dbReference type="NCBI Taxonomy" id="476652"/>
    <lineage>
        <taxon>Bacteria</taxon>
        <taxon>Bacillati</taxon>
        <taxon>Bacillota</taxon>
        <taxon>Clostridia</taxon>
        <taxon>Eubacteriales</taxon>
        <taxon>Desulfitobacteriaceae</taxon>
        <taxon>Desulfosporosinus</taxon>
    </lineage>
</organism>
<dbReference type="InterPro" id="IPR003594">
    <property type="entry name" value="HATPase_dom"/>
</dbReference>
<dbReference type="FunFam" id="3.30.565.10:FF:000006">
    <property type="entry name" value="Sensor histidine kinase WalK"/>
    <property type="match status" value="1"/>
</dbReference>
<dbReference type="Gene3D" id="3.30.565.10">
    <property type="entry name" value="Histidine kinase-like ATPase, C-terminal domain"/>
    <property type="match status" value="1"/>
</dbReference>
<keyword evidence="11 14" id="KW-1133">Transmembrane helix</keyword>
<evidence type="ECO:0000313" key="17">
    <source>
        <dbReference type="EMBL" id="KLU67299.1"/>
    </source>
</evidence>
<keyword evidence="6 17" id="KW-0808">Transferase</keyword>
<dbReference type="AlphaFoldDB" id="A0A0J1FV32"/>
<dbReference type="CDD" id="cd00075">
    <property type="entry name" value="HATPase"/>
    <property type="match status" value="1"/>
</dbReference>